<evidence type="ECO:0000256" key="3">
    <source>
        <dbReference type="ARBA" id="ARBA00022729"/>
    </source>
</evidence>
<dbReference type="InterPro" id="IPR000064">
    <property type="entry name" value="NLP_P60_dom"/>
</dbReference>
<dbReference type="InterPro" id="IPR038765">
    <property type="entry name" value="Papain-like_cys_pep_sf"/>
</dbReference>
<keyword evidence="4" id="KW-0677">Repeat</keyword>
<evidence type="ECO:0000256" key="5">
    <source>
        <dbReference type="ARBA" id="ARBA00022801"/>
    </source>
</evidence>
<evidence type="ECO:0000313" key="11">
    <source>
        <dbReference type="Proteomes" id="UP001057481"/>
    </source>
</evidence>
<evidence type="ECO:0000256" key="7">
    <source>
        <dbReference type="SAM" id="SignalP"/>
    </source>
</evidence>
<keyword evidence="5" id="KW-0378">Hydrolase</keyword>
<keyword evidence="2" id="KW-0645">Protease</keyword>
<evidence type="ECO:0000259" key="8">
    <source>
        <dbReference type="PROSITE" id="PS51782"/>
    </source>
</evidence>
<dbReference type="SMART" id="SM00257">
    <property type="entry name" value="LysM"/>
    <property type="match status" value="1"/>
</dbReference>
<dbReference type="PROSITE" id="PS51935">
    <property type="entry name" value="NLPC_P60"/>
    <property type="match status" value="1"/>
</dbReference>
<dbReference type="Proteomes" id="UP001057481">
    <property type="component" value="Unassembled WGS sequence"/>
</dbReference>
<proteinExistence type="inferred from homology"/>
<dbReference type="SUPFAM" id="SSF54001">
    <property type="entry name" value="Cysteine proteinases"/>
    <property type="match status" value="1"/>
</dbReference>
<evidence type="ECO:0000256" key="1">
    <source>
        <dbReference type="ARBA" id="ARBA00007074"/>
    </source>
</evidence>
<dbReference type="InterPro" id="IPR036779">
    <property type="entry name" value="LysM_dom_sf"/>
</dbReference>
<organism evidence="10 11">
    <name type="scientific">Periweissella beninensis</name>
    <dbReference type="NCBI Taxonomy" id="504936"/>
    <lineage>
        <taxon>Bacteria</taxon>
        <taxon>Bacillati</taxon>
        <taxon>Bacillota</taxon>
        <taxon>Bacilli</taxon>
        <taxon>Lactobacillales</taxon>
        <taxon>Lactobacillaceae</taxon>
        <taxon>Periweissella</taxon>
    </lineage>
</organism>
<evidence type="ECO:0000256" key="4">
    <source>
        <dbReference type="ARBA" id="ARBA00022737"/>
    </source>
</evidence>
<comment type="caution">
    <text evidence="10">The sequence shown here is derived from an EMBL/GenBank/DDBJ whole genome shotgun (WGS) entry which is preliminary data.</text>
</comment>
<keyword evidence="6" id="KW-0788">Thiol protease</keyword>
<feature type="chain" id="PRO_5046507413" evidence="7">
    <location>
        <begin position="29"/>
        <end position="223"/>
    </location>
</feature>
<dbReference type="EMBL" id="JAGMVS010000039">
    <property type="protein sequence ID" value="MCM2436865.1"/>
    <property type="molecule type" value="Genomic_DNA"/>
</dbReference>
<evidence type="ECO:0000259" key="9">
    <source>
        <dbReference type="PROSITE" id="PS51935"/>
    </source>
</evidence>
<dbReference type="PANTHER" id="PTHR47053">
    <property type="entry name" value="MUREIN DD-ENDOPEPTIDASE MEPH-RELATED"/>
    <property type="match status" value="1"/>
</dbReference>
<gene>
    <name evidence="10" type="ORF">KAK10_02820</name>
</gene>
<dbReference type="Pfam" id="PF01476">
    <property type="entry name" value="LysM"/>
    <property type="match status" value="1"/>
</dbReference>
<accession>A0ABT0VGY6</accession>
<dbReference type="RefSeq" id="WP_205143179.1">
    <property type="nucleotide sequence ID" value="NZ_JAFBDN010000004.1"/>
</dbReference>
<evidence type="ECO:0000313" key="10">
    <source>
        <dbReference type="EMBL" id="MCM2436865.1"/>
    </source>
</evidence>
<dbReference type="PROSITE" id="PS51782">
    <property type="entry name" value="LYSM"/>
    <property type="match status" value="1"/>
</dbReference>
<feature type="signal peptide" evidence="7">
    <location>
        <begin position="1"/>
        <end position="28"/>
    </location>
</feature>
<comment type="similarity">
    <text evidence="1">Belongs to the peptidase C40 family.</text>
</comment>
<dbReference type="CDD" id="cd00118">
    <property type="entry name" value="LysM"/>
    <property type="match status" value="1"/>
</dbReference>
<dbReference type="PANTHER" id="PTHR47053:SF1">
    <property type="entry name" value="MUREIN DD-ENDOPEPTIDASE MEPH-RELATED"/>
    <property type="match status" value="1"/>
</dbReference>
<name>A0ABT0VGY6_9LACO</name>
<sequence length="223" mass="23290">MKKIVKRTLITSFSTAVAFGASAVVAHADTVTVKAGDTLYKIAKKYHTSIANLAQRNNISNPNRIYIGQKIKTSGSTITATTTNTIHTTTTANNGTTINVSTNTTSSSTATKAANLAQKFIGSRYVWAGTTPSGFDCSGLVAYVYAQYGVSLPHQSAVLASTTTRISTSQAKAGDLLFWTNASGRVYHVAISLGNGTYVNALDENHGVVIGGMAASANFAGRV</sequence>
<dbReference type="InterPro" id="IPR018392">
    <property type="entry name" value="LysM"/>
</dbReference>
<evidence type="ECO:0000256" key="2">
    <source>
        <dbReference type="ARBA" id="ARBA00022670"/>
    </source>
</evidence>
<dbReference type="InterPro" id="IPR051202">
    <property type="entry name" value="Peptidase_C40"/>
</dbReference>
<dbReference type="SUPFAM" id="SSF54106">
    <property type="entry name" value="LysM domain"/>
    <property type="match status" value="1"/>
</dbReference>
<evidence type="ECO:0000256" key="6">
    <source>
        <dbReference type="ARBA" id="ARBA00022807"/>
    </source>
</evidence>
<dbReference type="Gene3D" id="3.10.350.10">
    <property type="entry name" value="LysM domain"/>
    <property type="match status" value="1"/>
</dbReference>
<dbReference type="Gene3D" id="3.90.1720.10">
    <property type="entry name" value="endopeptidase domain like (from Nostoc punctiforme)"/>
    <property type="match status" value="1"/>
</dbReference>
<feature type="domain" description="LysM" evidence="8">
    <location>
        <begin position="29"/>
        <end position="73"/>
    </location>
</feature>
<dbReference type="Pfam" id="PF00877">
    <property type="entry name" value="NLPC_P60"/>
    <property type="match status" value="1"/>
</dbReference>
<feature type="domain" description="NlpC/P60" evidence="9">
    <location>
        <begin position="107"/>
        <end position="223"/>
    </location>
</feature>
<keyword evidence="3 7" id="KW-0732">Signal</keyword>
<reference evidence="10" key="1">
    <citation type="submission" date="2021-04" db="EMBL/GenBank/DDBJ databases">
        <title>Taxonomic assessment of Weissella genus.</title>
        <authorList>
            <person name="Fanelli F."/>
            <person name="Chieffi D."/>
            <person name="Dell'Aquila A."/>
            <person name="Gyu-Sung C."/>
            <person name="Franz C.M.A.P."/>
            <person name="Fusco V."/>
        </authorList>
    </citation>
    <scope>NUCLEOTIDE SEQUENCE</scope>
    <source>
        <strain evidence="10">LMG 25373</strain>
    </source>
</reference>
<keyword evidence="11" id="KW-1185">Reference proteome</keyword>
<protein>
    <submittedName>
        <fullName evidence="10">LysM peptidoglycan-binding domain-containing C40 family peptidase</fullName>
    </submittedName>
</protein>